<dbReference type="Gramene" id="C.cajan_40165.t">
    <property type="protein sequence ID" value="C.cajan_40165.t"/>
    <property type="gene ID" value="C.cajan_40165"/>
</dbReference>
<feature type="domain" description="Reverse transcriptase zinc-binding" evidence="1">
    <location>
        <begin position="74"/>
        <end position="167"/>
    </location>
</feature>
<evidence type="ECO:0000313" key="3">
    <source>
        <dbReference type="Proteomes" id="UP000075243"/>
    </source>
</evidence>
<organism evidence="2 3">
    <name type="scientific">Cajanus cajan</name>
    <name type="common">Pigeon pea</name>
    <name type="synonym">Cajanus indicus</name>
    <dbReference type="NCBI Taxonomy" id="3821"/>
    <lineage>
        <taxon>Eukaryota</taxon>
        <taxon>Viridiplantae</taxon>
        <taxon>Streptophyta</taxon>
        <taxon>Embryophyta</taxon>
        <taxon>Tracheophyta</taxon>
        <taxon>Spermatophyta</taxon>
        <taxon>Magnoliopsida</taxon>
        <taxon>eudicotyledons</taxon>
        <taxon>Gunneridae</taxon>
        <taxon>Pentapetalae</taxon>
        <taxon>rosids</taxon>
        <taxon>fabids</taxon>
        <taxon>Fabales</taxon>
        <taxon>Fabaceae</taxon>
        <taxon>Papilionoideae</taxon>
        <taxon>50 kb inversion clade</taxon>
        <taxon>NPAAA clade</taxon>
        <taxon>indigoferoid/millettioid clade</taxon>
        <taxon>Phaseoleae</taxon>
        <taxon>Cajanus</taxon>
    </lineage>
</organism>
<dbReference type="InterPro" id="IPR026960">
    <property type="entry name" value="RVT-Znf"/>
</dbReference>
<keyword evidence="3" id="KW-1185">Reference proteome</keyword>
<dbReference type="Proteomes" id="UP000075243">
    <property type="component" value="Unassembled WGS sequence"/>
</dbReference>
<dbReference type="PANTHER" id="PTHR36617">
    <property type="entry name" value="PROTEIN, PUTATIVE-RELATED"/>
    <property type="match status" value="1"/>
</dbReference>
<sequence>MTQFWEDKWIGGLRLLDVFPHLYSFAFDSLSVVAHNGTWEGSSVNTLLDMLHDLQIFSYKQDYRRWIYDKDGGFSMKSAYLWLQRLLGGELRYSSDFQLVTKSLWKCKVSIKCLVFCWQVFLNVFLCKSLLQVRGVELDNNLCSFRSLFVEDLLHLFLMCLMTFNTWLVVANWLEVAVVLPNSLISLYLY</sequence>
<proteinExistence type="predicted"/>
<evidence type="ECO:0000259" key="1">
    <source>
        <dbReference type="Pfam" id="PF13966"/>
    </source>
</evidence>
<dbReference type="PANTHER" id="PTHR36617:SF16">
    <property type="entry name" value="OS04G0516500 PROTEIN"/>
    <property type="match status" value="1"/>
</dbReference>
<protein>
    <recommendedName>
        <fullName evidence="1">Reverse transcriptase zinc-binding domain-containing protein</fullName>
    </recommendedName>
</protein>
<dbReference type="EMBL" id="KQ483802">
    <property type="protein sequence ID" value="KYP40961.1"/>
    <property type="molecule type" value="Genomic_DNA"/>
</dbReference>
<gene>
    <name evidence="2" type="ORF">KK1_037676</name>
</gene>
<dbReference type="AlphaFoldDB" id="A0A151REK7"/>
<evidence type="ECO:0000313" key="2">
    <source>
        <dbReference type="EMBL" id="KYP40961.1"/>
    </source>
</evidence>
<name>A0A151REK7_CAJCA</name>
<reference evidence="2" key="1">
    <citation type="journal article" date="2012" name="Nat. Biotechnol.">
        <title>Draft genome sequence of pigeonpea (Cajanus cajan), an orphan legume crop of resource-poor farmers.</title>
        <authorList>
            <person name="Varshney R.K."/>
            <person name="Chen W."/>
            <person name="Li Y."/>
            <person name="Bharti A.K."/>
            <person name="Saxena R.K."/>
            <person name="Schlueter J.A."/>
            <person name="Donoghue M.T."/>
            <person name="Azam S."/>
            <person name="Fan G."/>
            <person name="Whaley A.M."/>
            <person name="Farmer A.D."/>
            <person name="Sheridan J."/>
            <person name="Iwata A."/>
            <person name="Tuteja R."/>
            <person name="Penmetsa R.V."/>
            <person name="Wu W."/>
            <person name="Upadhyaya H.D."/>
            <person name="Yang S.P."/>
            <person name="Shah T."/>
            <person name="Saxena K.B."/>
            <person name="Michael T."/>
            <person name="McCombie W.R."/>
            <person name="Yang B."/>
            <person name="Zhang G."/>
            <person name="Yang H."/>
            <person name="Wang J."/>
            <person name="Spillane C."/>
            <person name="Cook D.R."/>
            <person name="May G.D."/>
            <person name="Xu X."/>
            <person name="Jackson S.A."/>
        </authorList>
    </citation>
    <scope>NUCLEOTIDE SEQUENCE [LARGE SCALE GENOMIC DNA]</scope>
</reference>
<accession>A0A151REK7</accession>
<dbReference type="Pfam" id="PF13966">
    <property type="entry name" value="zf-RVT"/>
    <property type="match status" value="1"/>
</dbReference>